<dbReference type="OrthoDB" id="4570063at2"/>
<dbReference type="InterPro" id="IPR040891">
    <property type="entry name" value="HEPN_SAV_6107"/>
</dbReference>
<accession>A0A1N7H7I3</accession>
<protein>
    <recommendedName>
        <fullName evidence="1">SAV-6107-like HEPN domain-containing protein</fullName>
    </recommendedName>
</protein>
<proteinExistence type="predicted"/>
<keyword evidence="3" id="KW-1185">Reference proteome</keyword>
<dbReference type="AlphaFoldDB" id="A0A1N7H7I3"/>
<evidence type="ECO:0000259" key="1">
    <source>
        <dbReference type="Pfam" id="PF18726"/>
    </source>
</evidence>
<name>A0A1N7H7I3_9NOCA</name>
<sequence length="155" mass="16630">MGTTARSNRARGAAVTAPDPRAIWQARDLLSRADELVGQAVATTDHLERFRLLYVAALRGAGAALAVRENPGARRTSNSAWARLPRAVPSLAAAASYFAGMSRLRSDIEAGLDRTIGHADIVDIEGRVRGLLDDVDAVITDYERGVRHDQVARSA</sequence>
<organism evidence="2 3">
    <name type="scientific">Williamsia sterculiae</name>
    <dbReference type="NCBI Taxonomy" id="1344003"/>
    <lineage>
        <taxon>Bacteria</taxon>
        <taxon>Bacillati</taxon>
        <taxon>Actinomycetota</taxon>
        <taxon>Actinomycetes</taxon>
        <taxon>Mycobacteriales</taxon>
        <taxon>Nocardiaceae</taxon>
        <taxon>Williamsia</taxon>
    </lineage>
</organism>
<evidence type="ECO:0000313" key="2">
    <source>
        <dbReference type="EMBL" id="SIS20628.1"/>
    </source>
</evidence>
<dbReference type="EMBL" id="FTNT01000012">
    <property type="protein sequence ID" value="SIS20628.1"/>
    <property type="molecule type" value="Genomic_DNA"/>
</dbReference>
<dbReference type="STRING" id="1344003.SAMN05445060_3640"/>
<gene>
    <name evidence="2" type="ORF">SAMN05445060_3640</name>
</gene>
<feature type="domain" description="SAV-6107-like HEPN" evidence="1">
    <location>
        <begin position="40"/>
        <end position="135"/>
    </location>
</feature>
<evidence type="ECO:0000313" key="3">
    <source>
        <dbReference type="Proteomes" id="UP000186218"/>
    </source>
</evidence>
<dbReference type="RefSeq" id="WP_076482423.1">
    <property type="nucleotide sequence ID" value="NZ_FTNT01000012.1"/>
</dbReference>
<dbReference type="Proteomes" id="UP000186218">
    <property type="component" value="Unassembled WGS sequence"/>
</dbReference>
<reference evidence="2 3" key="1">
    <citation type="submission" date="2017-01" db="EMBL/GenBank/DDBJ databases">
        <authorList>
            <person name="Mah S.A."/>
            <person name="Swanson W.J."/>
            <person name="Moy G.W."/>
            <person name="Vacquier V.D."/>
        </authorList>
    </citation>
    <scope>NUCLEOTIDE SEQUENCE [LARGE SCALE GENOMIC DNA]</scope>
    <source>
        <strain evidence="2 3">CPCC 203464</strain>
    </source>
</reference>
<dbReference type="Pfam" id="PF18726">
    <property type="entry name" value="HEPN_SAV_6107"/>
    <property type="match status" value="1"/>
</dbReference>